<gene>
    <name evidence="2" type="ORF">C2R22_21060</name>
</gene>
<dbReference type="EMBL" id="CP026310">
    <property type="protein sequence ID" value="AUV84091.1"/>
    <property type="molecule type" value="Genomic_DNA"/>
</dbReference>
<dbReference type="SUPFAM" id="SSF54909">
    <property type="entry name" value="Dimeric alpha+beta barrel"/>
    <property type="match status" value="1"/>
</dbReference>
<proteinExistence type="predicted"/>
<dbReference type="Gene3D" id="3.30.70.100">
    <property type="match status" value="1"/>
</dbReference>
<dbReference type="GO" id="GO:0004497">
    <property type="term" value="F:monooxygenase activity"/>
    <property type="evidence" value="ECO:0007669"/>
    <property type="project" value="UniProtKB-KW"/>
</dbReference>
<organism evidence="2 3">
    <name type="scientific">Salinigranum rubrum</name>
    <dbReference type="NCBI Taxonomy" id="755307"/>
    <lineage>
        <taxon>Archaea</taxon>
        <taxon>Methanobacteriati</taxon>
        <taxon>Methanobacteriota</taxon>
        <taxon>Stenosarchaea group</taxon>
        <taxon>Halobacteria</taxon>
        <taxon>Halobacteriales</taxon>
        <taxon>Haloferacaceae</taxon>
        <taxon>Salinigranum</taxon>
    </lineage>
</organism>
<accession>A0A2I8VQ88</accession>
<feature type="domain" description="ABM" evidence="1">
    <location>
        <begin position="16"/>
        <end position="75"/>
    </location>
</feature>
<keyword evidence="2" id="KW-0503">Monooxygenase</keyword>
<dbReference type="InterPro" id="IPR011008">
    <property type="entry name" value="Dimeric_a/b-barrel"/>
</dbReference>
<evidence type="ECO:0000313" key="2">
    <source>
        <dbReference type="EMBL" id="AUV84091.1"/>
    </source>
</evidence>
<dbReference type="RefSeq" id="WP_103427780.1">
    <property type="nucleotide sequence ID" value="NZ_CP026310.1"/>
</dbReference>
<dbReference type="Pfam" id="PF03992">
    <property type="entry name" value="ABM"/>
    <property type="match status" value="1"/>
</dbReference>
<dbReference type="KEGG" id="srub:C2R22_21060"/>
<keyword evidence="2" id="KW-0560">Oxidoreductase</keyword>
<protein>
    <submittedName>
        <fullName evidence="2">Antibiotic biosynthesis monooxygenase</fullName>
    </submittedName>
</protein>
<reference evidence="2 3" key="1">
    <citation type="submission" date="2018-01" db="EMBL/GenBank/DDBJ databases">
        <title>Complete genome sequence of Salinigranum rubrum GX10T, an extremely halophilic archaeon isolated from a marine solar saltern.</title>
        <authorList>
            <person name="Han S."/>
        </authorList>
    </citation>
    <scope>NUCLEOTIDE SEQUENCE [LARGE SCALE GENOMIC DNA]</scope>
    <source>
        <strain evidence="2 3">GX10</strain>
        <plasmid evidence="3">Plasmid unnamed1</plasmid>
    </source>
</reference>
<evidence type="ECO:0000259" key="1">
    <source>
        <dbReference type="Pfam" id="PF03992"/>
    </source>
</evidence>
<dbReference type="GeneID" id="35594638"/>
<evidence type="ECO:0000313" key="3">
    <source>
        <dbReference type="Proteomes" id="UP000236584"/>
    </source>
</evidence>
<keyword evidence="2" id="KW-0614">Plasmid</keyword>
<keyword evidence="3" id="KW-1185">Reference proteome</keyword>
<dbReference type="AlphaFoldDB" id="A0A2I8VQ88"/>
<name>A0A2I8VQ88_9EURY</name>
<dbReference type="Proteomes" id="UP000236584">
    <property type="component" value="Plasmid unnamed1"/>
</dbReference>
<geneLocation type="plasmid" evidence="2">
    <name>unnamed1</name>
</geneLocation>
<sequence length="109" mass="12439">MTQSESHVIRVGIYAMPDEARDEFLRQLLSKEDTLRAQPGFIEASVLEQSGGPGEFNFVTIAEWENQDDYENALETIGTRHERHNFDPQELFSRLGIEADFATYTQIDG</sequence>
<dbReference type="InterPro" id="IPR007138">
    <property type="entry name" value="ABM_dom"/>
</dbReference>